<reference evidence="1 2" key="1">
    <citation type="submission" date="2018-07" db="EMBL/GenBank/DDBJ databases">
        <title>Lactobacillus curvatus genome sequence.</title>
        <authorList>
            <person name="Prechtl R."/>
        </authorList>
    </citation>
    <scope>NUCLEOTIDE SEQUENCE [LARGE SCALE GENOMIC DNA]</scope>
    <source>
        <strain evidence="1 2">TMW 1.1928</strain>
    </source>
</reference>
<proteinExistence type="predicted"/>
<evidence type="ECO:0000313" key="2">
    <source>
        <dbReference type="Proteomes" id="UP000257607"/>
    </source>
</evidence>
<dbReference type="EMBL" id="CP031003">
    <property type="protein sequence ID" value="AXN34983.1"/>
    <property type="molecule type" value="Genomic_DNA"/>
</dbReference>
<evidence type="ECO:0000313" key="1">
    <source>
        <dbReference type="EMBL" id="AXN34983.1"/>
    </source>
</evidence>
<dbReference type="Proteomes" id="UP000257607">
    <property type="component" value="Chromosome"/>
</dbReference>
<protein>
    <submittedName>
        <fullName evidence="1">DUF975 family protein</fullName>
    </submittedName>
</protein>
<dbReference type="PANTHER" id="PTHR40076">
    <property type="entry name" value="MEMBRANE PROTEIN-RELATED"/>
    <property type="match status" value="1"/>
</dbReference>
<sequence length="257" mass="28529">MEREYQSRASLKKEVKSLFAGHWGKAVTLNIIPTLLSIIGVIIVGAVLMAMIAIFANTDPSMAANESFSGHSSGSSFAGQIPSFILGLITLGINFTFLDWLRSKDADFSSLKGAFSVFSKRYFLGAFLIRILASLFTFLWALLFIIPGIIKGYAYSQASYIFKDLTDNDPQADVSFLDCITKSRELMNGHKFRFFVLQLSFLGWDILAGLSLGIGYFWLTPYKNATYMAFYKDLAGDQFLQTTSADEPTEEVTVEAI</sequence>
<dbReference type="AlphaFoldDB" id="A0A1B2A3P1"/>
<dbReference type="InterPro" id="IPR010380">
    <property type="entry name" value="DUF975"/>
</dbReference>
<dbReference type="Pfam" id="PF06161">
    <property type="entry name" value="DUF975"/>
    <property type="match status" value="1"/>
</dbReference>
<gene>
    <name evidence="1" type="ORF">DT351_00705</name>
</gene>
<dbReference type="OrthoDB" id="9784844at2"/>
<dbReference type="PANTHER" id="PTHR40076:SF1">
    <property type="entry name" value="MEMBRANE PROTEIN"/>
    <property type="match status" value="1"/>
</dbReference>
<organism evidence="1 2">
    <name type="scientific">Latilactobacillus curvatus</name>
    <name type="common">Lactobacillus curvatus</name>
    <dbReference type="NCBI Taxonomy" id="28038"/>
    <lineage>
        <taxon>Bacteria</taxon>
        <taxon>Bacillati</taxon>
        <taxon>Bacillota</taxon>
        <taxon>Bacilli</taxon>
        <taxon>Lactobacillales</taxon>
        <taxon>Lactobacillaceae</taxon>
        <taxon>Latilactobacillus</taxon>
    </lineage>
</organism>
<name>A0A1B2A3P1_LATCU</name>
<dbReference type="RefSeq" id="WP_004270132.1">
    <property type="nucleotide sequence ID" value="NZ_CBCPIN010000006.1"/>
</dbReference>
<accession>A0A1B2A3P1</accession>